<dbReference type="PANTHER" id="PTHR43731:SF14">
    <property type="entry name" value="PRESENILIN-ASSOCIATED RHOMBOID-LIKE PROTEIN, MITOCHONDRIAL"/>
    <property type="match status" value="1"/>
</dbReference>
<keyword evidence="6 7" id="KW-0472">Membrane</keyword>
<evidence type="ECO:0000256" key="3">
    <source>
        <dbReference type="ARBA" id="ARBA00022692"/>
    </source>
</evidence>
<dbReference type="eggNOG" id="COG0705">
    <property type="taxonomic scope" value="Bacteria"/>
</dbReference>
<dbReference type="GO" id="GO:0016020">
    <property type="term" value="C:membrane"/>
    <property type="evidence" value="ECO:0007669"/>
    <property type="project" value="UniProtKB-SubCell"/>
</dbReference>
<evidence type="ECO:0000256" key="5">
    <source>
        <dbReference type="ARBA" id="ARBA00022989"/>
    </source>
</evidence>
<dbReference type="InterPro" id="IPR050925">
    <property type="entry name" value="Rhomboid_protease_S54"/>
</dbReference>
<dbReference type="EMBL" id="CP001390">
    <property type="protein sequence ID" value="ACM20023.1"/>
    <property type="molecule type" value="Genomic_DNA"/>
</dbReference>
<gene>
    <name evidence="9" type="ordered locus">Geob_1665</name>
</gene>
<evidence type="ECO:0000256" key="4">
    <source>
        <dbReference type="ARBA" id="ARBA00022801"/>
    </source>
</evidence>
<evidence type="ECO:0000256" key="6">
    <source>
        <dbReference type="ARBA" id="ARBA00023136"/>
    </source>
</evidence>
<feature type="transmembrane region" description="Helical" evidence="7">
    <location>
        <begin position="205"/>
        <end position="225"/>
    </location>
</feature>
<evidence type="ECO:0000256" key="7">
    <source>
        <dbReference type="SAM" id="Phobius"/>
    </source>
</evidence>
<comment type="subcellular location">
    <subcellularLocation>
        <location evidence="1">Membrane</location>
        <topology evidence="1">Multi-pass membrane protein</topology>
    </subcellularLocation>
</comment>
<dbReference type="SUPFAM" id="SSF144091">
    <property type="entry name" value="Rhomboid-like"/>
    <property type="match status" value="1"/>
</dbReference>
<name>B9M642_GEODF</name>
<dbReference type="InterPro" id="IPR022764">
    <property type="entry name" value="Peptidase_S54_rhomboid_dom"/>
</dbReference>
<evidence type="ECO:0000313" key="9">
    <source>
        <dbReference type="EMBL" id="ACM20023.1"/>
    </source>
</evidence>
<sequence>MEREAEQSEWLSIPAELGVWRENSPLPERRVRLWALVLEARGIPFRTEKSEDGWLILVPDDFLIAARDELRLFEKENHAWPPHIYHQAPPLKENAISTLSVLILLATFHNITRLDIAIANHASVDWQALGSGNAARILSGEWWRLVTALTLHADAAHLLGNLAIGGIFTIWLCRQLGSGLAWSLILLSGILGNLTNVYLNQPQHSSIGASTAVFGAVGILAAVNMLHHPYALQGRRILPVAAALSLLAILGTEGKNTDLGAHLFGFISGIALGFITGLSTARFGQPQKFLNVFLAMTSAAVVLGAWWLALFAR</sequence>
<accession>B9M642</accession>
<organism evidence="9 10">
    <name type="scientific">Geotalea daltonii (strain DSM 22248 / JCM 15807 / FRC-32)</name>
    <name type="common">Geobacter daltonii</name>
    <dbReference type="NCBI Taxonomy" id="316067"/>
    <lineage>
        <taxon>Bacteria</taxon>
        <taxon>Pseudomonadati</taxon>
        <taxon>Thermodesulfobacteriota</taxon>
        <taxon>Desulfuromonadia</taxon>
        <taxon>Geobacterales</taxon>
        <taxon>Geobacteraceae</taxon>
        <taxon>Geotalea</taxon>
    </lineage>
</organism>
<feature type="transmembrane region" description="Helical" evidence="7">
    <location>
        <begin position="290"/>
        <end position="309"/>
    </location>
</feature>
<dbReference type="KEGG" id="geo:Geob_1665"/>
<feature type="transmembrane region" description="Helical" evidence="7">
    <location>
        <begin position="180"/>
        <end position="199"/>
    </location>
</feature>
<dbReference type="HOGENOM" id="CLU_061963_0_0_7"/>
<dbReference type="GO" id="GO:0004252">
    <property type="term" value="F:serine-type endopeptidase activity"/>
    <property type="evidence" value="ECO:0007669"/>
    <property type="project" value="InterPro"/>
</dbReference>
<keyword evidence="4" id="KW-0378">Hydrolase</keyword>
<dbReference type="STRING" id="316067.Geob_1665"/>
<feature type="domain" description="Peptidase S54 rhomboid" evidence="8">
    <location>
        <begin position="140"/>
        <end position="276"/>
    </location>
</feature>
<proteinExistence type="inferred from homology"/>
<dbReference type="RefSeq" id="WP_012646752.1">
    <property type="nucleotide sequence ID" value="NC_011979.1"/>
</dbReference>
<feature type="transmembrane region" description="Helical" evidence="7">
    <location>
        <begin position="237"/>
        <end position="253"/>
    </location>
</feature>
<evidence type="ECO:0000259" key="8">
    <source>
        <dbReference type="Pfam" id="PF01694"/>
    </source>
</evidence>
<evidence type="ECO:0000256" key="2">
    <source>
        <dbReference type="ARBA" id="ARBA00009045"/>
    </source>
</evidence>
<dbReference type="Proteomes" id="UP000007721">
    <property type="component" value="Chromosome"/>
</dbReference>
<comment type="similarity">
    <text evidence="2">Belongs to the peptidase S54 family.</text>
</comment>
<keyword evidence="10" id="KW-1185">Reference proteome</keyword>
<dbReference type="Gene3D" id="1.20.1540.10">
    <property type="entry name" value="Rhomboid-like"/>
    <property type="match status" value="1"/>
</dbReference>
<reference evidence="9 10" key="1">
    <citation type="submission" date="2009-01" db="EMBL/GenBank/DDBJ databases">
        <title>Complete sequence of Geobacter sp. FRC-32.</title>
        <authorList>
            <consortium name="US DOE Joint Genome Institute"/>
            <person name="Lucas S."/>
            <person name="Copeland A."/>
            <person name="Lapidus A."/>
            <person name="Glavina del Rio T."/>
            <person name="Dalin E."/>
            <person name="Tice H."/>
            <person name="Bruce D."/>
            <person name="Goodwin L."/>
            <person name="Pitluck S."/>
            <person name="Saunders E."/>
            <person name="Brettin T."/>
            <person name="Detter J.C."/>
            <person name="Han C."/>
            <person name="Larimer F."/>
            <person name="Land M."/>
            <person name="Hauser L."/>
            <person name="Kyrpides N."/>
            <person name="Ovchinnikova G."/>
            <person name="Kostka J."/>
            <person name="Richardson P."/>
        </authorList>
    </citation>
    <scope>NUCLEOTIDE SEQUENCE [LARGE SCALE GENOMIC DNA]</scope>
    <source>
        <strain evidence="10">DSM 22248 / JCM 15807 / FRC-32</strain>
    </source>
</reference>
<dbReference type="Pfam" id="PF01694">
    <property type="entry name" value="Rhomboid"/>
    <property type="match status" value="1"/>
</dbReference>
<dbReference type="InterPro" id="IPR035952">
    <property type="entry name" value="Rhomboid-like_sf"/>
</dbReference>
<protein>
    <submittedName>
        <fullName evidence="9">Rhomboid-related membrane protein</fullName>
    </submittedName>
</protein>
<keyword evidence="5 7" id="KW-1133">Transmembrane helix</keyword>
<keyword evidence="3 7" id="KW-0812">Transmembrane</keyword>
<dbReference type="AlphaFoldDB" id="B9M642"/>
<feature type="transmembrane region" description="Helical" evidence="7">
    <location>
        <begin position="259"/>
        <end position="278"/>
    </location>
</feature>
<evidence type="ECO:0000313" key="10">
    <source>
        <dbReference type="Proteomes" id="UP000007721"/>
    </source>
</evidence>
<evidence type="ECO:0000256" key="1">
    <source>
        <dbReference type="ARBA" id="ARBA00004141"/>
    </source>
</evidence>
<dbReference type="PANTHER" id="PTHR43731">
    <property type="entry name" value="RHOMBOID PROTEASE"/>
    <property type="match status" value="1"/>
</dbReference>
<dbReference type="OrthoDB" id="9813074at2"/>